<dbReference type="Gene3D" id="2.150.10.10">
    <property type="entry name" value="Serralysin-like metalloprotease, C-terminal"/>
    <property type="match status" value="1"/>
</dbReference>
<dbReference type="EMBL" id="JADQDN010000019">
    <property type="protein sequence ID" value="MBF9198224.1"/>
    <property type="molecule type" value="Genomic_DNA"/>
</dbReference>
<keyword evidence="3" id="KW-1185">Reference proteome</keyword>
<name>A0ABS0HXK8_9HYPH</name>
<gene>
    <name evidence="2" type="ORF">I2H36_19525</name>
</gene>
<dbReference type="Pfam" id="PF00353">
    <property type="entry name" value="HemolysinCabind"/>
    <property type="match status" value="1"/>
</dbReference>
<feature type="domain" description="Cadherin" evidence="1">
    <location>
        <begin position="7"/>
        <end position="55"/>
    </location>
</feature>
<dbReference type="Proteomes" id="UP000611708">
    <property type="component" value="Unassembled WGS sequence"/>
</dbReference>
<dbReference type="InterPro" id="IPR011049">
    <property type="entry name" value="Serralysin-like_metalloprot_C"/>
</dbReference>
<evidence type="ECO:0000313" key="2">
    <source>
        <dbReference type="EMBL" id="MBF9198224.1"/>
    </source>
</evidence>
<dbReference type="CDD" id="cd11304">
    <property type="entry name" value="Cadherin_repeat"/>
    <property type="match status" value="1"/>
</dbReference>
<evidence type="ECO:0000313" key="3">
    <source>
        <dbReference type="Proteomes" id="UP000611708"/>
    </source>
</evidence>
<evidence type="ECO:0000259" key="1">
    <source>
        <dbReference type="PROSITE" id="PS50268"/>
    </source>
</evidence>
<dbReference type="InterPro" id="IPR018511">
    <property type="entry name" value="Hemolysin-typ_Ca-bd_CS"/>
</dbReference>
<proteinExistence type="predicted"/>
<accession>A0ABS0HXK8</accession>
<dbReference type="InterPro" id="IPR001343">
    <property type="entry name" value="Hemolysn_Ca-bd"/>
</dbReference>
<dbReference type="SUPFAM" id="SSF51120">
    <property type="entry name" value="beta-Roll"/>
    <property type="match status" value="1"/>
</dbReference>
<sequence length="192" mass="20578">MKAGAKLDYETTKTYALQVTVKDLNGAGLSANRTITINVTDVIDLVNGTRGKDVLTGGSGADRLNGSYGNDVLTGGAGTDFFVFDSRLGSSKTDRKVNFDKVADFSVKDDTIWLDNTIFKKLGKGTQASPGKLNKGFFVVGEKAKDKNDYLVYNKKTGVLSYDADGAGKGQAVEFAEFSKKPGLQSTDFFII</sequence>
<dbReference type="InterPro" id="IPR015919">
    <property type="entry name" value="Cadherin-like_sf"/>
</dbReference>
<organism evidence="2 3">
    <name type="scientific">Microvirga terrestris</name>
    <dbReference type="NCBI Taxonomy" id="2791024"/>
    <lineage>
        <taxon>Bacteria</taxon>
        <taxon>Pseudomonadati</taxon>
        <taxon>Pseudomonadota</taxon>
        <taxon>Alphaproteobacteria</taxon>
        <taxon>Hyphomicrobiales</taxon>
        <taxon>Methylobacteriaceae</taxon>
        <taxon>Microvirga</taxon>
    </lineage>
</organism>
<dbReference type="PROSITE" id="PS00330">
    <property type="entry name" value="HEMOLYSIN_CALCIUM"/>
    <property type="match status" value="1"/>
</dbReference>
<reference evidence="2 3" key="1">
    <citation type="submission" date="2020-11" db="EMBL/GenBank/DDBJ databases">
        <authorList>
            <person name="Kim M.K."/>
        </authorList>
    </citation>
    <scope>NUCLEOTIDE SEQUENCE [LARGE SCALE GENOMIC DNA]</scope>
    <source>
        <strain evidence="2 3">BT290</strain>
    </source>
</reference>
<dbReference type="PRINTS" id="PR00313">
    <property type="entry name" value="CABNDNGRPT"/>
</dbReference>
<dbReference type="SUPFAM" id="SSF49313">
    <property type="entry name" value="Cadherin-like"/>
    <property type="match status" value="1"/>
</dbReference>
<protein>
    <recommendedName>
        <fullName evidence="1">Cadherin domain-containing protein</fullName>
    </recommendedName>
</protein>
<comment type="caution">
    <text evidence="2">The sequence shown here is derived from an EMBL/GenBank/DDBJ whole genome shotgun (WGS) entry which is preliminary data.</text>
</comment>
<dbReference type="InterPro" id="IPR002126">
    <property type="entry name" value="Cadherin-like_dom"/>
</dbReference>
<dbReference type="PROSITE" id="PS50268">
    <property type="entry name" value="CADHERIN_2"/>
    <property type="match status" value="1"/>
</dbReference>